<reference evidence="1" key="1">
    <citation type="journal article" date="2014" name="Front. Microbiol.">
        <title>High frequency of phylogenetically diverse reductive dehalogenase-homologous genes in deep subseafloor sedimentary metagenomes.</title>
        <authorList>
            <person name="Kawai M."/>
            <person name="Futagami T."/>
            <person name="Toyoda A."/>
            <person name="Takaki Y."/>
            <person name="Nishi S."/>
            <person name="Hori S."/>
            <person name="Arai W."/>
            <person name="Tsubouchi T."/>
            <person name="Morono Y."/>
            <person name="Uchiyama I."/>
            <person name="Ito T."/>
            <person name="Fujiyama A."/>
            <person name="Inagaki F."/>
            <person name="Takami H."/>
        </authorList>
    </citation>
    <scope>NUCLEOTIDE SEQUENCE</scope>
    <source>
        <strain evidence="1">Expedition CK06-06</strain>
    </source>
</reference>
<comment type="caution">
    <text evidence="1">The sequence shown here is derived from an EMBL/GenBank/DDBJ whole genome shotgun (WGS) entry which is preliminary data.</text>
</comment>
<sequence>MGEPLRIVYCHCAYVDVVPSQVRDGVLGKLCALGIEVEAVADLCELAARRDPRLTEL</sequence>
<dbReference type="EMBL" id="BARS01047614">
    <property type="protein sequence ID" value="GAG28710.1"/>
    <property type="molecule type" value="Genomic_DNA"/>
</dbReference>
<dbReference type="AlphaFoldDB" id="X0WDI8"/>
<protein>
    <submittedName>
        <fullName evidence="1">Uncharacterized protein</fullName>
    </submittedName>
</protein>
<feature type="non-terminal residue" evidence="1">
    <location>
        <position position="57"/>
    </location>
</feature>
<proteinExistence type="predicted"/>
<accession>X0WDI8</accession>
<evidence type="ECO:0000313" key="1">
    <source>
        <dbReference type="EMBL" id="GAG28710.1"/>
    </source>
</evidence>
<gene>
    <name evidence="1" type="ORF">S01H1_71501</name>
</gene>
<organism evidence="1">
    <name type="scientific">marine sediment metagenome</name>
    <dbReference type="NCBI Taxonomy" id="412755"/>
    <lineage>
        <taxon>unclassified sequences</taxon>
        <taxon>metagenomes</taxon>
        <taxon>ecological metagenomes</taxon>
    </lineage>
</organism>
<name>X0WDI8_9ZZZZ</name>